<dbReference type="HAMAP" id="MF_00337">
    <property type="entry name" value="Exonuc_7_S"/>
    <property type="match status" value="1"/>
</dbReference>
<evidence type="ECO:0000256" key="1">
    <source>
        <dbReference type="ARBA" id="ARBA00009998"/>
    </source>
</evidence>
<evidence type="ECO:0000256" key="4">
    <source>
        <dbReference type="ARBA" id="ARBA00022801"/>
    </source>
</evidence>
<dbReference type="OrthoDB" id="9801128at2"/>
<keyword evidence="8" id="KW-1185">Reference proteome</keyword>
<evidence type="ECO:0000256" key="5">
    <source>
        <dbReference type="ARBA" id="ARBA00022839"/>
    </source>
</evidence>
<gene>
    <name evidence="6" type="primary">xseB</name>
    <name evidence="7" type="ORF">SAMN02745752_02560</name>
</gene>
<dbReference type="PANTHER" id="PTHR34137:SF1">
    <property type="entry name" value="EXODEOXYRIBONUCLEASE 7 SMALL SUBUNIT"/>
    <property type="match status" value="1"/>
</dbReference>
<name>A0A1K1Z674_9GAMM</name>
<dbReference type="Gene3D" id="1.10.287.1040">
    <property type="entry name" value="Exonuclease VII, small subunit"/>
    <property type="match status" value="1"/>
</dbReference>
<accession>A0A1K1Z674</accession>
<comment type="subunit">
    <text evidence="6">Heterooligomer composed of large and small subunits.</text>
</comment>
<dbReference type="Proteomes" id="UP000182350">
    <property type="component" value="Unassembled WGS sequence"/>
</dbReference>
<comment type="similarity">
    <text evidence="1 6">Belongs to the XseB family.</text>
</comment>
<keyword evidence="5 6" id="KW-0269">Exonuclease</keyword>
<reference evidence="7 8" key="1">
    <citation type="submission" date="2016-11" db="EMBL/GenBank/DDBJ databases">
        <authorList>
            <person name="Jaros S."/>
            <person name="Januszkiewicz K."/>
            <person name="Wedrychowicz H."/>
        </authorList>
    </citation>
    <scope>NUCLEOTIDE SEQUENCE [LARGE SCALE GENOMIC DNA]</scope>
    <source>
        <strain evidence="7 8">DSM 21637</strain>
    </source>
</reference>
<protein>
    <recommendedName>
        <fullName evidence="6">Exodeoxyribonuclease 7 small subunit</fullName>
        <ecNumber evidence="6">3.1.11.6</ecNumber>
    </recommendedName>
    <alternativeName>
        <fullName evidence="6">Exodeoxyribonuclease VII small subunit</fullName>
        <shortName evidence="6">Exonuclease VII small subunit</shortName>
    </alternativeName>
</protein>
<dbReference type="NCBIfam" id="TIGR01280">
    <property type="entry name" value="xseB"/>
    <property type="match status" value="1"/>
</dbReference>
<evidence type="ECO:0000313" key="8">
    <source>
        <dbReference type="Proteomes" id="UP000182350"/>
    </source>
</evidence>
<evidence type="ECO:0000256" key="6">
    <source>
        <dbReference type="HAMAP-Rule" id="MF_00337"/>
    </source>
</evidence>
<dbReference type="GO" id="GO:0009318">
    <property type="term" value="C:exodeoxyribonuclease VII complex"/>
    <property type="evidence" value="ECO:0007669"/>
    <property type="project" value="UniProtKB-UniRule"/>
</dbReference>
<dbReference type="EC" id="3.1.11.6" evidence="6"/>
<dbReference type="SUPFAM" id="SSF116842">
    <property type="entry name" value="XseB-like"/>
    <property type="match status" value="1"/>
</dbReference>
<evidence type="ECO:0000256" key="3">
    <source>
        <dbReference type="ARBA" id="ARBA00022722"/>
    </source>
</evidence>
<keyword evidence="3 6" id="KW-0540">Nuclease</keyword>
<dbReference type="InterPro" id="IPR003761">
    <property type="entry name" value="Exonuc_VII_S"/>
</dbReference>
<sequence>MTGEQTDFEHLMQQLEALVTQMESGDLSLEASLQAYEEGVRLTRLCQQHLASAEQRVLHLQEQQGQVGFEPLNLSDPGVS</sequence>
<dbReference type="AlphaFoldDB" id="A0A1K1Z674"/>
<dbReference type="EMBL" id="FPJW01000010">
    <property type="protein sequence ID" value="SFX69614.1"/>
    <property type="molecule type" value="Genomic_DNA"/>
</dbReference>
<dbReference type="NCBIfam" id="NF002140">
    <property type="entry name" value="PRK00977.1-4"/>
    <property type="match status" value="1"/>
</dbReference>
<comment type="catalytic activity">
    <reaction evidence="6">
        <text>Exonucleolytic cleavage in either 5'- to 3'- or 3'- to 5'-direction to yield nucleoside 5'-phosphates.</text>
        <dbReference type="EC" id="3.1.11.6"/>
    </reaction>
</comment>
<keyword evidence="4 6" id="KW-0378">Hydrolase</keyword>
<dbReference type="GO" id="GO:0008855">
    <property type="term" value="F:exodeoxyribonuclease VII activity"/>
    <property type="evidence" value="ECO:0007669"/>
    <property type="project" value="UniProtKB-UniRule"/>
</dbReference>
<dbReference type="STRING" id="1122209.SAMN02745752_02560"/>
<dbReference type="PANTHER" id="PTHR34137">
    <property type="entry name" value="EXODEOXYRIBONUCLEASE 7 SMALL SUBUNIT"/>
    <property type="match status" value="1"/>
</dbReference>
<comment type="subcellular location">
    <subcellularLocation>
        <location evidence="6">Cytoplasm</location>
    </subcellularLocation>
</comment>
<dbReference type="GO" id="GO:0006308">
    <property type="term" value="P:DNA catabolic process"/>
    <property type="evidence" value="ECO:0007669"/>
    <property type="project" value="UniProtKB-UniRule"/>
</dbReference>
<keyword evidence="2 6" id="KW-0963">Cytoplasm</keyword>
<dbReference type="InterPro" id="IPR037004">
    <property type="entry name" value="Exonuc_VII_ssu_sf"/>
</dbReference>
<evidence type="ECO:0000256" key="2">
    <source>
        <dbReference type="ARBA" id="ARBA00022490"/>
    </source>
</evidence>
<dbReference type="GO" id="GO:0005829">
    <property type="term" value="C:cytosol"/>
    <property type="evidence" value="ECO:0007669"/>
    <property type="project" value="TreeGrafter"/>
</dbReference>
<dbReference type="Pfam" id="PF02609">
    <property type="entry name" value="Exonuc_VII_S"/>
    <property type="match status" value="1"/>
</dbReference>
<comment type="function">
    <text evidence="6">Bidirectionally degrades single-stranded DNA into large acid-insoluble oligonucleotides, which are then degraded further into small acid-soluble oligonucleotides.</text>
</comment>
<dbReference type="RefSeq" id="WP_072326891.1">
    <property type="nucleotide sequence ID" value="NZ_FPJW01000010.1"/>
</dbReference>
<evidence type="ECO:0000313" key="7">
    <source>
        <dbReference type="EMBL" id="SFX69614.1"/>
    </source>
</evidence>
<organism evidence="7 8">
    <name type="scientific">Marinospirillum alkaliphilum DSM 21637</name>
    <dbReference type="NCBI Taxonomy" id="1122209"/>
    <lineage>
        <taxon>Bacteria</taxon>
        <taxon>Pseudomonadati</taxon>
        <taxon>Pseudomonadota</taxon>
        <taxon>Gammaproteobacteria</taxon>
        <taxon>Oceanospirillales</taxon>
        <taxon>Oceanospirillaceae</taxon>
        <taxon>Marinospirillum</taxon>
    </lineage>
</organism>
<proteinExistence type="inferred from homology"/>